<feature type="transmembrane region" description="Helical" evidence="7">
    <location>
        <begin position="263"/>
        <end position="281"/>
    </location>
</feature>
<dbReference type="InterPro" id="IPR037185">
    <property type="entry name" value="EmrE-like"/>
</dbReference>
<feature type="transmembrane region" description="Helical" evidence="7">
    <location>
        <begin position="238"/>
        <end position="257"/>
    </location>
</feature>
<organism evidence="9 10">
    <name type="scientific">Halalkalibacter hemicellulosilyticusJCM 9152</name>
    <dbReference type="NCBI Taxonomy" id="1236971"/>
    <lineage>
        <taxon>Bacteria</taxon>
        <taxon>Bacillati</taxon>
        <taxon>Bacillota</taxon>
        <taxon>Bacilli</taxon>
        <taxon>Bacillales</taxon>
        <taxon>Bacillaceae</taxon>
        <taxon>Halalkalibacter</taxon>
    </lineage>
</organism>
<evidence type="ECO:0000256" key="1">
    <source>
        <dbReference type="ARBA" id="ARBA00004651"/>
    </source>
</evidence>
<keyword evidence="4 7" id="KW-0812">Transmembrane</keyword>
<accession>W4Q9Q4</accession>
<dbReference type="PANTHER" id="PTHR32322:SF18">
    <property type="entry name" value="S-ADENOSYLMETHIONINE_S-ADENOSYLHOMOCYSTEINE TRANSPORTER"/>
    <property type="match status" value="1"/>
</dbReference>
<feature type="domain" description="EamA" evidence="8">
    <location>
        <begin position="1"/>
        <end position="128"/>
    </location>
</feature>
<dbReference type="Proteomes" id="UP000018895">
    <property type="component" value="Unassembled WGS sequence"/>
</dbReference>
<evidence type="ECO:0000256" key="6">
    <source>
        <dbReference type="ARBA" id="ARBA00023136"/>
    </source>
</evidence>
<evidence type="ECO:0000259" key="8">
    <source>
        <dbReference type="Pfam" id="PF00892"/>
    </source>
</evidence>
<evidence type="ECO:0000256" key="3">
    <source>
        <dbReference type="ARBA" id="ARBA00022475"/>
    </source>
</evidence>
<dbReference type="Pfam" id="PF00892">
    <property type="entry name" value="EamA"/>
    <property type="match status" value="2"/>
</dbReference>
<proteinExistence type="inferred from homology"/>
<feature type="transmembrane region" description="Helical" evidence="7">
    <location>
        <begin position="143"/>
        <end position="161"/>
    </location>
</feature>
<evidence type="ECO:0000256" key="4">
    <source>
        <dbReference type="ARBA" id="ARBA00022692"/>
    </source>
</evidence>
<protein>
    <recommendedName>
        <fullName evidence="8">EamA domain-containing protein</fullName>
    </recommendedName>
</protein>
<feature type="transmembrane region" description="Helical" evidence="7">
    <location>
        <begin position="205"/>
        <end position="226"/>
    </location>
</feature>
<feature type="transmembrane region" description="Helical" evidence="7">
    <location>
        <begin position="85"/>
        <end position="105"/>
    </location>
</feature>
<dbReference type="STRING" id="1236971.JCM9152_119"/>
<feature type="transmembrane region" description="Helical" evidence="7">
    <location>
        <begin position="57"/>
        <end position="79"/>
    </location>
</feature>
<dbReference type="SUPFAM" id="SSF103481">
    <property type="entry name" value="Multidrug resistance efflux transporter EmrE"/>
    <property type="match status" value="2"/>
</dbReference>
<dbReference type="InterPro" id="IPR050638">
    <property type="entry name" value="AA-Vitamin_Transporters"/>
</dbReference>
<feature type="transmembrane region" description="Helical" evidence="7">
    <location>
        <begin position="24"/>
        <end position="45"/>
    </location>
</feature>
<evidence type="ECO:0000256" key="2">
    <source>
        <dbReference type="ARBA" id="ARBA00007362"/>
    </source>
</evidence>
<dbReference type="AlphaFoldDB" id="W4Q9Q4"/>
<dbReference type="Gene3D" id="1.10.3730.20">
    <property type="match status" value="1"/>
</dbReference>
<dbReference type="GO" id="GO:0005886">
    <property type="term" value="C:plasma membrane"/>
    <property type="evidence" value="ECO:0007669"/>
    <property type="project" value="UniProtKB-SubCell"/>
</dbReference>
<dbReference type="PANTHER" id="PTHR32322">
    <property type="entry name" value="INNER MEMBRANE TRANSPORTER"/>
    <property type="match status" value="1"/>
</dbReference>
<keyword evidence="10" id="KW-1185">Reference proteome</keyword>
<keyword evidence="3" id="KW-1003">Cell membrane</keyword>
<dbReference type="EMBL" id="BAUU01000001">
    <property type="protein sequence ID" value="GAE28786.1"/>
    <property type="molecule type" value="Genomic_DNA"/>
</dbReference>
<comment type="similarity">
    <text evidence="2">Belongs to the EamA transporter family.</text>
</comment>
<keyword evidence="5 7" id="KW-1133">Transmembrane helix</keyword>
<comment type="caution">
    <text evidence="9">The sequence shown here is derived from an EMBL/GenBank/DDBJ whole genome shotgun (WGS) entry which is preliminary data.</text>
</comment>
<evidence type="ECO:0000256" key="5">
    <source>
        <dbReference type="ARBA" id="ARBA00022989"/>
    </source>
</evidence>
<gene>
    <name evidence="9" type="ORF">JCM9152_119</name>
</gene>
<reference evidence="9" key="1">
    <citation type="journal article" date="2014" name="Genome Announc.">
        <title>Draft Genome Sequences of Three Alkaliphilic Bacillus Strains, Bacillus wakoensis JCM 9140T, Bacillus akibai JCM 9157T, and Bacillus hemicellulosilyticus JCM 9152T.</title>
        <authorList>
            <person name="Yuki M."/>
            <person name="Oshima K."/>
            <person name="Suda W."/>
            <person name="Oshida Y."/>
            <person name="Kitamura K."/>
            <person name="Iida T."/>
            <person name="Hattori M."/>
            <person name="Ohkuma M."/>
        </authorList>
    </citation>
    <scope>NUCLEOTIDE SEQUENCE [LARGE SCALE GENOMIC DNA]</scope>
    <source>
        <strain evidence="9">JCM 9152</strain>
    </source>
</reference>
<sequence length="294" mass="31679">MILAMFLAGSSVVTNKVLVESVPVFVASELRFVVATVILVPLLFIYEEVTKVCKKELFILFLQALTGVFLFSVCMLYGLKYTTALEGGIITSTLPAVTAICAFFILREKPSLKVLIGIGVTVIGLACIQTAGVSQVGGGVAPLIGNGLIFFAVISEALFVLLGKVSAKKHSPLVMTTFVSAIGAILFLPFAIYELRLFSFRDLSLLNIGIVVHHGLFVTVVAFILMYQAVKEIPANKAGVLTGVVPLSAALLSFTFLREPFSFGHLVGMVFVLLAICLISYGQERKIEHHSYRG</sequence>
<feature type="domain" description="EamA" evidence="8">
    <location>
        <begin position="144"/>
        <end position="280"/>
    </location>
</feature>
<keyword evidence="6 7" id="KW-0472">Membrane</keyword>
<evidence type="ECO:0000256" key="7">
    <source>
        <dbReference type="SAM" id="Phobius"/>
    </source>
</evidence>
<name>W4Q9Q4_9BACI</name>
<dbReference type="InterPro" id="IPR000620">
    <property type="entry name" value="EamA_dom"/>
</dbReference>
<evidence type="ECO:0000313" key="10">
    <source>
        <dbReference type="Proteomes" id="UP000018895"/>
    </source>
</evidence>
<comment type="subcellular location">
    <subcellularLocation>
        <location evidence="1">Cell membrane</location>
        <topology evidence="1">Multi-pass membrane protein</topology>
    </subcellularLocation>
</comment>
<evidence type="ECO:0000313" key="9">
    <source>
        <dbReference type="EMBL" id="GAE28786.1"/>
    </source>
</evidence>
<feature type="transmembrane region" description="Helical" evidence="7">
    <location>
        <begin position="112"/>
        <end position="131"/>
    </location>
</feature>
<feature type="transmembrane region" description="Helical" evidence="7">
    <location>
        <begin position="173"/>
        <end position="193"/>
    </location>
</feature>